<name>A0A8S9ZF90_9BILA</name>
<evidence type="ECO:0000313" key="2">
    <source>
        <dbReference type="Proteomes" id="UP000605970"/>
    </source>
</evidence>
<dbReference type="EMBL" id="JABEBT010000117">
    <property type="protein sequence ID" value="KAF7631127.1"/>
    <property type="molecule type" value="Genomic_DNA"/>
</dbReference>
<evidence type="ECO:0000313" key="1">
    <source>
        <dbReference type="EMBL" id="KAF7631127.1"/>
    </source>
</evidence>
<dbReference type="Proteomes" id="UP000605970">
    <property type="component" value="Unassembled WGS sequence"/>
</dbReference>
<gene>
    <name evidence="1" type="ORF">Mgra_00008621</name>
</gene>
<dbReference type="OrthoDB" id="5877837at2759"/>
<comment type="caution">
    <text evidence="1">The sequence shown here is derived from an EMBL/GenBank/DDBJ whole genome shotgun (WGS) entry which is preliminary data.</text>
</comment>
<dbReference type="AlphaFoldDB" id="A0A8S9ZF90"/>
<sequence length="122" mass="13681">MDLETMSKLQAIRTNQENAVITQLAQMAPQKRNQLIKEISNGNSTATNELIKKIIKELIESQNGQIIFPQLALLDRQVENTLNAADQLQMFVPPSPPPSPFSSINFFGGYFLLNYVKMSIIS</sequence>
<reference evidence="1" key="1">
    <citation type="journal article" date="2020" name="Ecol. Evol.">
        <title>Genome structure and content of the rice root-knot nematode (Meloidogyne graminicola).</title>
        <authorList>
            <person name="Phan N.T."/>
            <person name="Danchin E.G.J."/>
            <person name="Klopp C."/>
            <person name="Perfus-Barbeoch L."/>
            <person name="Kozlowski D.K."/>
            <person name="Koutsovoulos G.D."/>
            <person name="Lopez-Roques C."/>
            <person name="Bouchez O."/>
            <person name="Zahm M."/>
            <person name="Besnard G."/>
            <person name="Bellafiore S."/>
        </authorList>
    </citation>
    <scope>NUCLEOTIDE SEQUENCE</scope>
    <source>
        <strain evidence="1">VN-18</strain>
    </source>
</reference>
<keyword evidence="2" id="KW-1185">Reference proteome</keyword>
<accession>A0A8S9ZF90</accession>
<organism evidence="1 2">
    <name type="scientific">Meloidogyne graminicola</name>
    <dbReference type="NCBI Taxonomy" id="189291"/>
    <lineage>
        <taxon>Eukaryota</taxon>
        <taxon>Metazoa</taxon>
        <taxon>Ecdysozoa</taxon>
        <taxon>Nematoda</taxon>
        <taxon>Chromadorea</taxon>
        <taxon>Rhabditida</taxon>
        <taxon>Tylenchina</taxon>
        <taxon>Tylenchomorpha</taxon>
        <taxon>Tylenchoidea</taxon>
        <taxon>Meloidogynidae</taxon>
        <taxon>Meloidogyninae</taxon>
        <taxon>Meloidogyne</taxon>
    </lineage>
</organism>
<protein>
    <submittedName>
        <fullName evidence="1">Uncharacterized protein</fullName>
    </submittedName>
</protein>
<proteinExistence type="predicted"/>